<feature type="transmembrane region" description="Helical" evidence="1">
    <location>
        <begin position="137"/>
        <end position="157"/>
    </location>
</feature>
<dbReference type="RefSeq" id="WP_111061447.1">
    <property type="nucleotide sequence ID" value="NZ_JBHUCU010000007.1"/>
</dbReference>
<proteinExistence type="predicted"/>
<evidence type="ECO:0000256" key="1">
    <source>
        <dbReference type="SAM" id="Phobius"/>
    </source>
</evidence>
<name>A0A2W1N2L6_9FLAO</name>
<feature type="transmembrane region" description="Helical" evidence="1">
    <location>
        <begin position="284"/>
        <end position="302"/>
    </location>
</feature>
<protein>
    <submittedName>
        <fullName evidence="3">EamA/RhaT family transporter</fullName>
    </submittedName>
</protein>
<feature type="domain" description="EamA" evidence="2">
    <location>
        <begin position="5"/>
        <end position="153"/>
    </location>
</feature>
<comment type="caution">
    <text evidence="3">The sequence shown here is derived from an EMBL/GenBank/DDBJ whole genome shotgun (WGS) entry which is preliminary data.</text>
</comment>
<feature type="transmembrane region" description="Helical" evidence="1">
    <location>
        <begin position="108"/>
        <end position="130"/>
    </location>
</feature>
<dbReference type="OrthoDB" id="3180815at2"/>
<evidence type="ECO:0000259" key="2">
    <source>
        <dbReference type="Pfam" id="PF00892"/>
    </source>
</evidence>
<dbReference type="Proteomes" id="UP000249248">
    <property type="component" value="Unassembled WGS sequence"/>
</dbReference>
<feature type="transmembrane region" description="Helical" evidence="1">
    <location>
        <begin position="200"/>
        <end position="216"/>
    </location>
</feature>
<feature type="transmembrane region" description="Helical" evidence="1">
    <location>
        <begin position="228"/>
        <end position="247"/>
    </location>
</feature>
<gene>
    <name evidence="3" type="ORF">DNU06_01565</name>
</gene>
<organism evidence="3 4">
    <name type="scientific">Putridiphycobacter roseus</name>
    <dbReference type="NCBI Taxonomy" id="2219161"/>
    <lineage>
        <taxon>Bacteria</taxon>
        <taxon>Pseudomonadati</taxon>
        <taxon>Bacteroidota</taxon>
        <taxon>Flavobacteriia</taxon>
        <taxon>Flavobacteriales</taxon>
        <taxon>Crocinitomicaceae</taxon>
        <taxon>Putridiphycobacter</taxon>
    </lineage>
</organism>
<feature type="transmembrane region" description="Helical" evidence="1">
    <location>
        <begin position="254"/>
        <end position="278"/>
    </location>
</feature>
<keyword evidence="1" id="KW-0472">Membrane</keyword>
<dbReference type="Pfam" id="PF00892">
    <property type="entry name" value="EamA"/>
    <property type="match status" value="2"/>
</dbReference>
<feature type="transmembrane region" description="Helical" evidence="1">
    <location>
        <begin position="85"/>
        <end position="102"/>
    </location>
</feature>
<dbReference type="AlphaFoldDB" id="A0A2W1N2L6"/>
<dbReference type="PANTHER" id="PTHR22911:SF137">
    <property type="entry name" value="SOLUTE CARRIER FAMILY 35 MEMBER G2-RELATED"/>
    <property type="match status" value="1"/>
</dbReference>
<dbReference type="InterPro" id="IPR037185">
    <property type="entry name" value="EmrE-like"/>
</dbReference>
<reference evidence="3 4" key="1">
    <citation type="submission" date="2018-06" db="EMBL/GenBank/DDBJ databases">
        <title>The draft genome sequence of Crocinitomix sp. SM1701.</title>
        <authorList>
            <person name="Zhang X."/>
        </authorList>
    </citation>
    <scope>NUCLEOTIDE SEQUENCE [LARGE SCALE GENOMIC DNA]</scope>
    <source>
        <strain evidence="3 4">SM1701</strain>
    </source>
</reference>
<keyword evidence="1" id="KW-1133">Transmembrane helix</keyword>
<dbReference type="EMBL" id="QKSB01000001">
    <property type="protein sequence ID" value="PZE18547.1"/>
    <property type="molecule type" value="Genomic_DNA"/>
</dbReference>
<feature type="transmembrane region" description="Helical" evidence="1">
    <location>
        <begin position="169"/>
        <end position="188"/>
    </location>
</feature>
<accession>A0A2W1N2L6</accession>
<dbReference type="PANTHER" id="PTHR22911">
    <property type="entry name" value="ACYL-MALONYL CONDENSING ENZYME-RELATED"/>
    <property type="match status" value="1"/>
</dbReference>
<feature type="transmembrane region" description="Helical" evidence="1">
    <location>
        <begin position="37"/>
        <end position="57"/>
    </location>
</feature>
<sequence>MQKLKGILLVALGAASYGLLATFVKKANIEGHPTSGLNFLQYLIGFIALASIALFAAKRKSNAVVLKNNTALDTTSKVHKKNGPLRLVLFGFASGLTSYFYYYSIQYIPVSVAIVLLMQAIWMGVVLELWMSKTFQLSKIIGSALVIIGTLFAVDAFHAESALNAQGLIYGILASISYTVSLYAANTVALQLPNMVRSKYIGLGALLIVVLIWNLQLIEVVDFGNAALWKYGLFLAFFGAILPPIAFNKGFPITGIGLGSILVSIEIPVSILSASLVLNEEVKGLQWMGVCIIIVSVIVINYQQLKAPKS</sequence>
<dbReference type="GO" id="GO:0016020">
    <property type="term" value="C:membrane"/>
    <property type="evidence" value="ECO:0007669"/>
    <property type="project" value="InterPro"/>
</dbReference>
<keyword evidence="4" id="KW-1185">Reference proteome</keyword>
<feature type="domain" description="EamA" evidence="2">
    <location>
        <begin position="167"/>
        <end position="301"/>
    </location>
</feature>
<dbReference type="SUPFAM" id="SSF103481">
    <property type="entry name" value="Multidrug resistance efflux transporter EmrE"/>
    <property type="match status" value="2"/>
</dbReference>
<evidence type="ECO:0000313" key="3">
    <source>
        <dbReference type="EMBL" id="PZE18547.1"/>
    </source>
</evidence>
<keyword evidence="1" id="KW-0812">Transmembrane</keyword>
<evidence type="ECO:0000313" key="4">
    <source>
        <dbReference type="Proteomes" id="UP000249248"/>
    </source>
</evidence>
<dbReference type="InterPro" id="IPR000620">
    <property type="entry name" value="EamA_dom"/>
</dbReference>